<dbReference type="EMBL" id="CP034204">
    <property type="protein sequence ID" value="QBZ53700.1"/>
    <property type="molecule type" value="Genomic_DNA"/>
</dbReference>
<evidence type="ECO:0000313" key="2">
    <source>
        <dbReference type="Proteomes" id="UP000294847"/>
    </source>
</evidence>
<accession>A0A4P7N1J0</accession>
<proteinExistence type="predicted"/>
<dbReference type="AlphaFoldDB" id="A0A4P7N1J0"/>
<organism evidence="1 2">
    <name type="scientific">Pyricularia oryzae</name>
    <name type="common">Rice blast fungus</name>
    <name type="synonym">Magnaporthe oryzae</name>
    <dbReference type="NCBI Taxonomy" id="318829"/>
    <lineage>
        <taxon>Eukaryota</taxon>
        <taxon>Fungi</taxon>
        <taxon>Dikarya</taxon>
        <taxon>Ascomycota</taxon>
        <taxon>Pezizomycotina</taxon>
        <taxon>Sordariomycetes</taxon>
        <taxon>Sordariomycetidae</taxon>
        <taxon>Magnaporthales</taxon>
        <taxon>Pyriculariaceae</taxon>
        <taxon>Pyricularia</taxon>
    </lineage>
</organism>
<evidence type="ECO:0000313" key="1">
    <source>
        <dbReference type="EMBL" id="QBZ53700.1"/>
    </source>
</evidence>
<sequence length="154" mass="17695">MAQAHSPMRICVAVHKKSPSWSKAWDSPNEIISMATEYLSQRNNLPTGLTPLFLAKERWETRTMICFDLFHDDYEPESAHLAEKNQLPVTMIALATDLEIITTTKYIQVQVNQSIREFHDYHGLGSRPPFAVDHANGNIPTYRNPRTCRRLDEV</sequence>
<gene>
    <name evidence="1" type="ORF">PoMZ_09389</name>
</gene>
<dbReference type="Proteomes" id="UP000294847">
    <property type="component" value="Chromosome 1"/>
</dbReference>
<name>A0A4P7N1J0_PYROR</name>
<reference evidence="1 2" key="1">
    <citation type="journal article" date="2019" name="Mol. Biol. Evol.">
        <title>Blast fungal genomes show frequent chromosomal changes, gene gains and losses, and effector gene turnover.</title>
        <authorList>
            <person name="Gomez Luciano L.B."/>
            <person name="Jason Tsai I."/>
            <person name="Chuma I."/>
            <person name="Tosa Y."/>
            <person name="Chen Y.H."/>
            <person name="Li J.Y."/>
            <person name="Li M.Y."/>
            <person name="Jade Lu M.Y."/>
            <person name="Nakayashiki H."/>
            <person name="Li W.H."/>
        </authorList>
    </citation>
    <scope>NUCLEOTIDE SEQUENCE [LARGE SCALE GENOMIC DNA]</scope>
    <source>
        <strain evidence="1">MZ5-1-6</strain>
    </source>
</reference>
<protein>
    <submittedName>
        <fullName evidence="1">Uncharacterized protein</fullName>
    </submittedName>
</protein>